<keyword evidence="4" id="KW-0804">Transcription</keyword>
<dbReference type="PRINTS" id="PR00039">
    <property type="entry name" value="HTHLYSR"/>
</dbReference>
<comment type="caution">
    <text evidence="6">The sequence shown here is derived from an EMBL/GenBank/DDBJ whole genome shotgun (WGS) entry which is preliminary data.</text>
</comment>
<dbReference type="InterPro" id="IPR000847">
    <property type="entry name" value="LysR_HTH_N"/>
</dbReference>
<sequence>MNQLRHMSVFAHIVERGSITAAAAHLDLSKSVVSQHLSRLEQELGVSLLKRTTRQQVLTPAGKMFYESCQAINQQAEQAWQQARQALEAPQGRVRITAPDALMSTLVAPAIATTITLYPLLDIELISSDKRLAINADDIDLAIRVGESVASNLMQRRIGEFRDVLCQGKSVAGEKINEETVYVANTWQGATIQHQFVNPKSRKRMNYAPSKLCRVDSFHTAIALIQNGAGIGLIPDFLAQSSSGTICEAFPGFQLPANPVYALHPYGQLLPLGVSVCLEAIEQTLANSI</sequence>
<dbReference type="InterPro" id="IPR036388">
    <property type="entry name" value="WH-like_DNA-bd_sf"/>
</dbReference>
<protein>
    <submittedName>
        <fullName evidence="6">DNA-binding transcriptional LysR family regulator</fullName>
    </submittedName>
</protein>
<keyword evidence="3 6" id="KW-0238">DNA-binding</keyword>
<dbReference type="AlphaFoldDB" id="A0A7X0JR16"/>
<evidence type="ECO:0000259" key="5">
    <source>
        <dbReference type="PROSITE" id="PS50931"/>
    </source>
</evidence>
<proteinExistence type="inferred from homology"/>
<dbReference type="GO" id="GO:0043565">
    <property type="term" value="F:sequence-specific DNA binding"/>
    <property type="evidence" value="ECO:0007669"/>
    <property type="project" value="TreeGrafter"/>
</dbReference>
<keyword evidence="7" id="KW-1185">Reference proteome</keyword>
<evidence type="ECO:0000256" key="3">
    <source>
        <dbReference type="ARBA" id="ARBA00023125"/>
    </source>
</evidence>
<comment type="similarity">
    <text evidence="1">Belongs to the LysR transcriptional regulatory family.</text>
</comment>
<evidence type="ECO:0000256" key="4">
    <source>
        <dbReference type="ARBA" id="ARBA00023163"/>
    </source>
</evidence>
<organism evidence="6 7">
    <name type="scientific">Pseudoteredinibacter isoporae</name>
    <dbReference type="NCBI Taxonomy" id="570281"/>
    <lineage>
        <taxon>Bacteria</taxon>
        <taxon>Pseudomonadati</taxon>
        <taxon>Pseudomonadota</taxon>
        <taxon>Gammaproteobacteria</taxon>
        <taxon>Cellvibrionales</taxon>
        <taxon>Cellvibrionaceae</taxon>
        <taxon>Pseudoteredinibacter</taxon>
    </lineage>
</organism>
<dbReference type="InParanoid" id="A0A7X0JR16"/>
<accession>A0A7X0JR16</accession>
<dbReference type="PROSITE" id="PS50931">
    <property type="entry name" value="HTH_LYSR"/>
    <property type="match status" value="1"/>
</dbReference>
<feature type="domain" description="HTH lysR-type" evidence="5">
    <location>
        <begin position="1"/>
        <end position="59"/>
    </location>
</feature>
<gene>
    <name evidence="6" type="ORF">HNR48_001000</name>
</gene>
<dbReference type="Proteomes" id="UP000528457">
    <property type="component" value="Unassembled WGS sequence"/>
</dbReference>
<dbReference type="InterPro" id="IPR005119">
    <property type="entry name" value="LysR_subst-bd"/>
</dbReference>
<dbReference type="PANTHER" id="PTHR30537:SF30">
    <property type="entry name" value="TRANSCRIPTIONAL REGULATOR-RELATED"/>
    <property type="match status" value="1"/>
</dbReference>
<dbReference type="Gene3D" id="1.10.10.10">
    <property type="entry name" value="Winged helix-like DNA-binding domain superfamily/Winged helix DNA-binding domain"/>
    <property type="match status" value="1"/>
</dbReference>
<dbReference type="SUPFAM" id="SSF46785">
    <property type="entry name" value="Winged helix' DNA-binding domain"/>
    <property type="match status" value="1"/>
</dbReference>
<dbReference type="EMBL" id="JACHHT010000001">
    <property type="protein sequence ID" value="MBB6520722.1"/>
    <property type="molecule type" value="Genomic_DNA"/>
</dbReference>
<dbReference type="FunFam" id="1.10.10.10:FF:000001">
    <property type="entry name" value="LysR family transcriptional regulator"/>
    <property type="match status" value="1"/>
</dbReference>
<dbReference type="Pfam" id="PF00126">
    <property type="entry name" value="HTH_1"/>
    <property type="match status" value="1"/>
</dbReference>
<keyword evidence="2" id="KW-0805">Transcription regulation</keyword>
<dbReference type="SUPFAM" id="SSF53850">
    <property type="entry name" value="Periplasmic binding protein-like II"/>
    <property type="match status" value="1"/>
</dbReference>
<dbReference type="InterPro" id="IPR058163">
    <property type="entry name" value="LysR-type_TF_proteobact-type"/>
</dbReference>
<dbReference type="Pfam" id="PF03466">
    <property type="entry name" value="LysR_substrate"/>
    <property type="match status" value="1"/>
</dbReference>
<name>A0A7X0JR16_9GAMM</name>
<dbReference type="GO" id="GO:0003700">
    <property type="term" value="F:DNA-binding transcription factor activity"/>
    <property type="evidence" value="ECO:0007669"/>
    <property type="project" value="InterPro"/>
</dbReference>
<dbReference type="Gene3D" id="3.40.190.290">
    <property type="match status" value="1"/>
</dbReference>
<evidence type="ECO:0000256" key="1">
    <source>
        <dbReference type="ARBA" id="ARBA00009437"/>
    </source>
</evidence>
<evidence type="ECO:0000313" key="7">
    <source>
        <dbReference type="Proteomes" id="UP000528457"/>
    </source>
</evidence>
<dbReference type="InterPro" id="IPR036390">
    <property type="entry name" value="WH_DNA-bd_sf"/>
</dbReference>
<dbReference type="GO" id="GO:0006351">
    <property type="term" value="P:DNA-templated transcription"/>
    <property type="evidence" value="ECO:0007669"/>
    <property type="project" value="TreeGrafter"/>
</dbReference>
<dbReference type="RefSeq" id="WP_166850410.1">
    <property type="nucleotide sequence ID" value="NZ_JAAONY010000001.1"/>
</dbReference>
<reference evidence="6 7" key="1">
    <citation type="submission" date="2020-08" db="EMBL/GenBank/DDBJ databases">
        <title>Genomic Encyclopedia of Type Strains, Phase IV (KMG-IV): sequencing the most valuable type-strain genomes for metagenomic binning, comparative biology and taxonomic classification.</title>
        <authorList>
            <person name="Goeker M."/>
        </authorList>
    </citation>
    <scope>NUCLEOTIDE SEQUENCE [LARGE SCALE GENOMIC DNA]</scope>
    <source>
        <strain evidence="6 7">DSM 22368</strain>
    </source>
</reference>
<evidence type="ECO:0000313" key="6">
    <source>
        <dbReference type="EMBL" id="MBB6520722.1"/>
    </source>
</evidence>
<evidence type="ECO:0000256" key="2">
    <source>
        <dbReference type="ARBA" id="ARBA00023015"/>
    </source>
</evidence>
<dbReference type="PANTHER" id="PTHR30537">
    <property type="entry name" value="HTH-TYPE TRANSCRIPTIONAL REGULATOR"/>
    <property type="match status" value="1"/>
</dbReference>